<reference evidence="2 3" key="1">
    <citation type="submission" date="2020-12" db="EMBL/GenBank/DDBJ databases">
        <title>Streptomyces typhae sp. nov., a novel endophytic actinomycete isolated from the root of cattail pollen (Typha angustifolia L.).</title>
        <authorList>
            <person name="Peng C."/>
            <person name="Liu C."/>
        </authorList>
    </citation>
    <scope>NUCLEOTIDE SEQUENCE [LARGE SCALE GENOMIC DNA]</scope>
    <source>
        <strain evidence="2 3">JCM 4753</strain>
    </source>
</reference>
<feature type="compositionally biased region" description="Pro residues" evidence="1">
    <location>
        <begin position="484"/>
        <end position="516"/>
    </location>
</feature>
<feature type="compositionally biased region" description="Gly residues" evidence="1">
    <location>
        <begin position="236"/>
        <end position="248"/>
    </location>
</feature>
<gene>
    <name evidence="2" type="ORF">JGB26_18025</name>
</gene>
<feature type="region of interest" description="Disordered" evidence="1">
    <location>
        <begin position="476"/>
        <end position="521"/>
    </location>
</feature>
<organism evidence="2 3">
    <name type="scientific">Streptomyces flavofungini</name>
    <dbReference type="NCBI Taxonomy" id="68200"/>
    <lineage>
        <taxon>Bacteria</taxon>
        <taxon>Bacillati</taxon>
        <taxon>Actinomycetota</taxon>
        <taxon>Actinomycetes</taxon>
        <taxon>Kitasatosporales</taxon>
        <taxon>Streptomycetaceae</taxon>
        <taxon>Streptomyces</taxon>
    </lineage>
</organism>
<feature type="compositionally biased region" description="Low complexity" evidence="1">
    <location>
        <begin position="570"/>
        <end position="583"/>
    </location>
</feature>
<comment type="caution">
    <text evidence="2">The sequence shown here is derived from an EMBL/GenBank/DDBJ whole genome shotgun (WGS) entry which is preliminary data.</text>
</comment>
<evidence type="ECO:0000313" key="2">
    <source>
        <dbReference type="EMBL" id="MBJ3808991.1"/>
    </source>
</evidence>
<evidence type="ECO:0000256" key="1">
    <source>
        <dbReference type="SAM" id="MobiDB-lite"/>
    </source>
</evidence>
<name>A0ABS0X703_9ACTN</name>
<keyword evidence="3" id="KW-1185">Reference proteome</keyword>
<accession>A0ABS0X703</accession>
<evidence type="ECO:0000313" key="3">
    <source>
        <dbReference type="Proteomes" id="UP000634780"/>
    </source>
</evidence>
<proteinExistence type="predicted"/>
<dbReference type="Proteomes" id="UP000634780">
    <property type="component" value="Unassembled WGS sequence"/>
</dbReference>
<feature type="region of interest" description="Disordered" evidence="1">
    <location>
        <begin position="562"/>
        <end position="585"/>
    </location>
</feature>
<feature type="region of interest" description="Disordered" evidence="1">
    <location>
        <begin position="428"/>
        <end position="462"/>
    </location>
</feature>
<dbReference type="RefSeq" id="WP_190117244.1">
    <property type="nucleotide sequence ID" value="NZ_BMVR01000007.1"/>
</dbReference>
<protein>
    <submittedName>
        <fullName evidence="2">Uncharacterized protein</fullName>
    </submittedName>
</protein>
<dbReference type="EMBL" id="JAEKOZ010000010">
    <property type="protein sequence ID" value="MBJ3808991.1"/>
    <property type="molecule type" value="Genomic_DNA"/>
</dbReference>
<feature type="region of interest" description="Disordered" evidence="1">
    <location>
        <begin position="200"/>
        <end position="253"/>
    </location>
</feature>
<sequence length="683" mass="67312">MTATEATDLAATTASGLAVDEASEAAGDAAEHLAAAIGTDAWPVARDGAAALLGEAGRSATERVQAWAAEAERLDGAARDDFLFDTVPGWEGALTSALTGHPQRSAQARQFTEMVRALLTSPGAAETAETGATQVATATDHGTVNAVQNGNIYHQVVLGQVARPRRMSRGAAGAVAGVAGLGAAGAGVAVARRSLAEEAAEAGANDLPQGPLADPAASVHPPDATGGPPSAPPATGAGGSAGGGGSAGAGASVSGGSVATSASTVIGKAASLLGVGAGGVGVPAVVTVVTVVVVAVTTVTVVVTRNVERASCDSVVNGRSAPTVLAEAARRTGLTSYRFTVTRGTHRVIGAADPRARSAWFTQQVGEGPAVAGTIERGKVTLPKATTAPAGADNGLVRPDGAFTDAVDPTAAARLVQSVSTAERAGCDFTGTLAGPRGKASERARATRRAWGGPAGTEGNAPAAEKIAPAAEKQDLTAATNDTPSPPLPTTPPTAPPAPEPSTPILTPKPSPPTPPALTSAPFTARIDTRGRLVRLTVSSVGQPGGSPALTARYSHFGLDVTPSVPPTPSGAASSGPGSTDTAQVNGDWDGTWTIGSATGSFDAKLKADGDRLTGRLTVLGTGGCNLGGALTGTLKDNRITFGSGSGTAPITFTGTVHGDSMKGKFATGCRGAAGWWDARRAD</sequence>